<evidence type="ECO:0000256" key="1">
    <source>
        <dbReference type="SAM" id="MobiDB-lite"/>
    </source>
</evidence>
<accession>N1QFM6</accession>
<protein>
    <recommendedName>
        <fullName evidence="4">BTB domain-containing protein</fullName>
    </recommendedName>
</protein>
<keyword evidence="3" id="KW-1185">Reference proteome</keyword>
<dbReference type="HOGENOM" id="CLU_847775_0_0_1"/>
<dbReference type="RefSeq" id="XP_016760229.1">
    <property type="nucleotide sequence ID" value="XM_016902605.1"/>
</dbReference>
<dbReference type="STRING" id="692275.N1QFM6"/>
<proteinExistence type="predicted"/>
<feature type="region of interest" description="Disordered" evidence="1">
    <location>
        <begin position="1"/>
        <end position="46"/>
    </location>
</feature>
<name>N1QFM6_SPHMS</name>
<evidence type="ECO:0008006" key="4">
    <source>
        <dbReference type="Google" id="ProtNLM"/>
    </source>
</evidence>
<sequence>MDNTFAARSARLSRDFPARSPPIHPRVPTTRPQQAETDSSATIETSQPIAQLPDHETASQLVQRLRIAPDLVQVYCSTHPGERPLFISQALLMQKSPLLLATAIQPPHHHHHHDYHHRSIGPASLFPTLDLSAHSPNPTVLSIFIYWLFHSRVPDAAAAVDVNVVSPNQTPHHHQHHQHQISLTHAWNFAKDWNLPLLQNEILKAFFRILEEEEPLDAKTFETCLEISGAGSALRFALLAVLLWWDDLHEELLGGSRRGGGRGRGREMLSDTIDIRGVEGFEEDFERALGVWEEEGRRRGRRYNAVDDVYVESRPWGRERPRAELFFV</sequence>
<reference evidence="2 3" key="1">
    <citation type="journal article" date="2012" name="PLoS Pathog.">
        <title>Diverse lifestyles and strategies of plant pathogenesis encoded in the genomes of eighteen Dothideomycetes fungi.</title>
        <authorList>
            <person name="Ohm R.A."/>
            <person name="Feau N."/>
            <person name="Henrissat B."/>
            <person name="Schoch C.L."/>
            <person name="Horwitz B.A."/>
            <person name="Barry K.W."/>
            <person name="Condon B.J."/>
            <person name="Copeland A.C."/>
            <person name="Dhillon B."/>
            <person name="Glaser F."/>
            <person name="Hesse C.N."/>
            <person name="Kosti I."/>
            <person name="LaButti K."/>
            <person name="Lindquist E.A."/>
            <person name="Lucas S."/>
            <person name="Salamov A.A."/>
            <person name="Bradshaw R.E."/>
            <person name="Ciuffetti L."/>
            <person name="Hamelin R.C."/>
            <person name="Kema G.H.J."/>
            <person name="Lawrence C."/>
            <person name="Scott J.A."/>
            <person name="Spatafora J.W."/>
            <person name="Turgeon B.G."/>
            <person name="de Wit P.J.G.M."/>
            <person name="Zhong S."/>
            <person name="Goodwin S.B."/>
            <person name="Grigoriev I.V."/>
        </authorList>
    </citation>
    <scope>NUCLEOTIDE SEQUENCE [LARGE SCALE GENOMIC DNA]</scope>
    <source>
        <strain evidence="2 3">SO2202</strain>
    </source>
</reference>
<dbReference type="GeneID" id="27899742"/>
<feature type="compositionally biased region" description="Polar residues" evidence="1">
    <location>
        <begin position="30"/>
        <end position="46"/>
    </location>
</feature>
<organism evidence="2 3">
    <name type="scientific">Sphaerulina musiva (strain SO2202)</name>
    <name type="common">Poplar stem canker fungus</name>
    <name type="synonym">Septoria musiva</name>
    <dbReference type="NCBI Taxonomy" id="692275"/>
    <lineage>
        <taxon>Eukaryota</taxon>
        <taxon>Fungi</taxon>
        <taxon>Dikarya</taxon>
        <taxon>Ascomycota</taxon>
        <taxon>Pezizomycotina</taxon>
        <taxon>Dothideomycetes</taxon>
        <taxon>Dothideomycetidae</taxon>
        <taxon>Mycosphaerellales</taxon>
        <taxon>Mycosphaerellaceae</taxon>
        <taxon>Sphaerulina</taxon>
    </lineage>
</organism>
<dbReference type="AlphaFoldDB" id="N1QFM6"/>
<gene>
    <name evidence="2" type="ORF">SEPMUDRAFT_134027</name>
</gene>
<evidence type="ECO:0000313" key="3">
    <source>
        <dbReference type="Proteomes" id="UP000016931"/>
    </source>
</evidence>
<dbReference type="EMBL" id="KB456265">
    <property type="protein sequence ID" value="EMF12108.1"/>
    <property type="molecule type" value="Genomic_DNA"/>
</dbReference>
<evidence type="ECO:0000313" key="2">
    <source>
        <dbReference type="EMBL" id="EMF12108.1"/>
    </source>
</evidence>
<dbReference type="OrthoDB" id="3640624at2759"/>
<dbReference type="eggNOG" id="ENOG502RHJV">
    <property type="taxonomic scope" value="Eukaryota"/>
</dbReference>
<dbReference type="Proteomes" id="UP000016931">
    <property type="component" value="Unassembled WGS sequence"/>
</dbReference>